<proteinExistence type="predicted"/>
<feature type="region of interest" description="Disordered" evidence="1">
    <location>
        <begin position="169"/>
        <end position="215"/>
    </location>
</feature>
<evidence type="ECO:0000256" key="1">
    <source>
        <dbReference type="SAM" id="MobiDB-lite"/>
    </source>
</evidence>
<feature type="compositionally biased region" description="Polar residues" evidence="1">
    <location>
        <begin position="204"/>
        <end position="215"/>
    </location>
</feature>
<name>A0A438C4I7_VITVI</name>
<sequence>MTVLLYFEEKVHRKKLLRADAIPLLFPRLLCQILEHLGYPAEPQHERRRICREIFTLDKWTNMTAYGGADQGAPAGPKHPEQPNEPIDIPADTQPPTPAMASSEPTSEVPPSAPQVTPPTSKPSPSAEPRIVIPIIEYRGLCHTFQALATSQSILTQQIQHHLGIISAPEHAIPSPPEPSQTPSFIDQPIPPEKPTTGEAETAEPSSTQHHPPTI</sequence>
<protein>
    <submittedName>
        <fullName evidence="2">Uncharacterized protein</fullName>
    </submittedName>
</protein>
<evidence type="ECO:0000313" key="3">
    <source>
        <dbReference type="Proteomes" id="UP000288805"/>
    </source>
</evidence>
<dbReference type="Proteomes" id="UP000288805">
    <property type="component" value="Unassembled WGS sequence"/>
</dbReference>
<organism evidence="2 3">
    <name type="scientific">Vitis vinifera</name>
    <name type="common">Grape</name>
    <dbReference type="NCBI Taxonomy" id="29760"/>
    <lineage>
        <taxon>Eukaryota</taxon>
        <taxon>Viridiplantae</taxon>
        <taxon>Streptophyta</taxon>
        <taxon>Embryophyta</taxon>
        <taxon>Tracheophyta</taxon>
        <taxon>Spermatophyta</taxon>
        <taxon>Magnoliopsida</taxon>
        <taxon>eudicotyledons</taxon>
        <taxon>Gunneridae</taxon>
        <taxon>Pentapetalae</taxon>
        <taxon>rosids</taxon>
        <taxon>Vitales</taxon>
        <taxon>Vitaceae</taxon>
        <taxon>Viteae</taxon>
        <taxon>Vitis</taxon>
    </lineage>
</organism>
<reference evidence="2 3" key="1">
    <citation type="journal article" date="2018" name="PLoS Genet.">
        <title>Population sequencing reveals clonal diversity and ancestral inbreeding in the grapevine cultivar Chardonnay.</title>
        <authorList>
            <person name="Roach M.J."/>
            <person name="Johnson D.L."/>
            <person name="Bohlmann J."/>
            <person name="van Vuuren H.J."/>
            <person name="Jones S.J."/>
            <person name="Pretorius I.S."/>
            <person name="Schmidt S.A."/>
            <person name="Borneman A.R."/>
        </authorList>
    </citation>
    <scope>NUCLEOTIDE SEQUENCE [LARGE SCALE GENOMIC DNA]</scope>
    <source>
        <strain evidence="3">cv. Chardonnay</strain>
        <tissue evidence="2">Leaf</tissue>
    </source>
</reference>
<feature type="compositionally biased region" description="Pro residues" evidence="1">
    <location>
        <begin position="111"/>
        <end position="122"/>
    </location>
</feature>
<accession>A0A438C4I7</accession>
<feature type="region of interest" description="Disordered" evidence="1">
    <location>
        <begin position="66"/>
        <end position="128"/>
    </location>
</feature>
<dbReference type="EMBL" id="QGNW01002552">
    <property type="protein sequence ID" value="RVW18108.1"/>
    <property type="molecule type" value="Genomic_DNA"/>
</dbReference>
<comment type="caution">
    <text evidence="2">The sequence shown here is derived from an EMBL/GenBank/DDBJ whole genome shotgun (WGS) entry which is preliminary data.</text>
</comment>
<gene>
    <name evidence="2" type="ORF">CK203_113400</name>
</gene>
<evidence type="ECO:0000313" key="2">
    <source>
        <dbReference type="EMBL" id="RVW18108.1"/>
    </source>
</evidence>
<dbReference type="AlphaFoldDB" id="A0A438C4I7"/>